<dbReference type="PANTHER" id="PTHR32071:SF117">
    <property type="entry name" value="PTS-DEPENDENT DIHYDROXYACETONE KINASE OPERON REGULATORY PROTEIN-RELATED"/>
    <property type="match status" value="1"/>
</dbReference>
<evidence type="ECO:0000256" key="6">
    <source>
        <dbReference type="ARBA" id="ARBA00023163"/>
    </source>
</evidence>
<dbReference type="GO" id="GO:0005524">
    <property type="term" value="F:ATP binding"/>
    <property type="evidence" value="ECO:0007669"/>
    <property type="project" value="UniProtKB-KW"/>
</dbReference>
<dbReference type="PANTHER" id="PTHR32071">
    <property type="entry name" value="TRANSCRIPTIONAL REGULATORY PROTEIN"/>
    <property type="match status" value="1"/>
</dbReference>
<dbReference type="InterPro" id="IPR025944">
    <property type="entry name" value="Sigma_54_int_dom_CS"/>
</dbReference>
<dbReference type="Pfam" id="PF02954">
    <property type="entry name" value="HTH_8"/>
    <property type="match status" value="1"/>
</dbReference>
<dbReference type="InterPro" id="IPR002078">
    <property type="entry name" value="Sigma_54_int"/>
</dbReference>
<organism evidence="8">
    <name type="scientific">Desulfatirhabdium butyrativorans</name>
    <dbReference type="NCBI Taxonomy" id="340467"/>
    <lineage>
        <taxon>Bacteria</taxon>
        <taxon>Pseudomonadati</taxon>
        <taxon>Thermodesulfobacteriota</taxon>
        <taxon>Desulfobacteria</taxon>
        <taxon>Desulfobacterales</taxon>
        <taxon>Desulfatirhabdiaceae</taxon>
        <taxon>Desulfatirhabdium</taxon>
    </lineage>
</organism>
<dbReference type="Gene3D" id="1.10.8.60">
    <property type="match status" value="1"/>
</dbReference>
<dbReference type="Gene3D" id="3.40.50.300">
    <property type="entry name" value="P-loop containing nucleotide triphosphate hydrolases"/>
    <property type="match status" value="1"/>
</dbReference>
<dbReference type="InterPro" id="IPR027417">
    <property type="entry name" value="P-loop_NTPase"/>
</dbReference>
<dbReference type="InterPro" id="IPR025943">
    <property type="entry name" value="Sigma_54_int_dom_ATP-bd_2"/>
</dbReference>
<dbReference type="GO" id="GO:0043565">
    <property type="term" value="F:sequence-specific DNA binding"/>
    <property type="evidence" value="ECO:0007669"/>
    <property type="project" value="InterPro"/>
</dbReference>
<dbReference type="AlphaFoldDB" id="A0A7C4MST7"/>
<dbReference type="Gene3D" id="1.10.10.60">
    <property type="entry name" value="Homeodomain-like"/>
    <property type="match status" value="1"/>
</dbReference>
<dbReference type="GO" id="GO:0006355">
    <property type="term" value="P:regulation of DNA-templated transcription"/>
    <property type="evidence" value="ECO:0007669"/>
    <property type="project" value="InterPro"/>
</dbReference>
<sequence>MDNLAYDFREAEAFDVQPRESLPILSGRIPGCGPIIGDSSCMQEIFRLIERVADSDSTIVIQGETGTGKGLVARAIHEQSYRRNKPFVSINCGAIPENLLESELFGHVKGAFTGAITSKPGKFELANGGTLFLDEIGDMSLDLQVKLLRVLEENEFERVGGCTTIKTNVRIIAATHRNLEEAVEQGRFREDLYYRLYVIPITVAPLRERREDIPLLAHHFLKQLNEKKGARVNGFSEKTLKLMAAYNWPGNVRELRNLIERLVVLVREGEIYPKDLPIKMRNAVLDEQEEETDVPMAELPEEGICLTTAVSEFEKALIAKSLQKTNGVKKSAAKLLNIKRTTLVEKIKRYRLEPCMA</sequence>
<dbReference type="EMBL" id="DSUH01000142">
    <property type="protein sequence ID" value="HGU32439.1"/>
    <property type="molecule type" value="Genomic_DNA"/>
</dbReference>
<evidence type="ECO:0000259" key="7">
    <source>
        <dbReference type="PROSITE" id="PS50045"/>
    </source>
</evidence>
<dbReference type="InterPro" id="IPR002197">
    <property type="entry name" value="HTH_Fis"/>
</dbReference>
<keyword evidence="4" id="KW-0238">DNA-binding</keyword>
<dbReference type="InterPro" id="IPR003593">
    <property type="entry name" value="AAA+_ATPase"/>
</dbReference>
<dbReference type="InterPro" id="IPR058031">
    <property type="entry name" value="AAA_lid_NorR"/>
</dbReference>
<evidence type="ECO:0000256" key="5">
    <source>
        <dbReference type="ARBA" id="ARBA00023159"/>
    </source>
</evidence>
<evidence type="ECO:0000256" key="1">
    <source>
        <dbReference type="ARBA" id="ARBA00022741"/>
    </source>
</evidence>
<feature type="domain" description="Sigma-54 factor interaction" evidence="7">
    <location>
        <begin position="35"/>
        <end position="264"/>
    </location>
</feature>
<dbReference type="SUPFAM" id="SSF52540">
    <property type="entry name" value="P-loop containing nucleoside triphosphate hydrolases"/>
    <property type="match status" value="1"/>
</dbReference>
<dbReference type="FunFam" id="3.40.50.300:FF:000006">
    <property type="entry name" value="DNA-binding transcriptional regulator NtrC"/>
    <property type="match status" value="1"/>
</dbReference>
<comment type="caution">
    <text evidence="8">The sequence shown here is derived from an EMBL/GenBank/DDBJ whole genome shotgun (WGS) entry which is preliminary data.</text>
</comment>
<evidence type="ECO:0000256" key="4">
    <source>
        <dbReference type="ARBA" id="ARBA00023125"/>
    </source>
</evidence>
<reference evidence="8" key="1">
    <citation type="journal article" date="2020" name="mSystems">
        <title>Genome- and Community-Level Interaction Insights into Carbon Utilization and Element Cycling Functions of Hydrothermarchaeota in Hydrothermal Sediment.</title>
        <authorList>
            <person name="Zhou Z."/>
            <person name="Liu Y."/>
            <person name="Xu W."/>
            <person name="Pan J."/>
            <person name="Luo Z.H."/>
            <person name="Li M."/>
        </authorList>
    </citation>
    <scope>NUCLEOTIDE SEQUENCE [LARGE SCALE GENOMIC DNA]</scope>
    <source>
        <strain evidence="8">SpSt-477</strain>
    </source>
</reference>
<dbReference type="InterPro" id="IPR025662">
    <property type="entry name" value="Sigma_54_int_dom_ATP-bd_1"/>
</dbReference>
<dbReference type="PRINTS" id="PR01590">
    <property type="entry name" value="HTHFIS"/>
</dbReference>
<dbReference type="Pfam" id="PF25601">
    <property type="entry name" value="AAA_lid_14"/>
    <property type="match status" value="1"/>
</dbReference>
<dbReference type="PROSITE" id="PS00688">
    <property type="entry name" value="SIGMA54_INTERACT_3"/>
    <property type="match status" value="1"/>
</dbReference>
<evidence type="ECO:0000256" key="3">
    <source>
        <dbReference type="ARBA" id="ARBA00023015"/>
    </source>
</evidence>
<dbReference type="SMART" id="SM00382">
    <property type="entry name" value="AAA"/>
    <property type="match status" value="1"/>
</dbReference>
<dbReference type="SUPFAM" id="SSF46689">
    <property type="entry name" value="Homeodomain-like"/>
    <property type="match status" value="1"/>
</dbReference>
<keyword evidence="3" id="KW-0805">Transcription regulation</keyword>
<evidence type="ECO:0000313" key="8">
    <source>
        <dbReference type="EMBL" id="HGU32439.1"/>
    </source>
</evidence>
<accession>A0A7C4MST7</accession>
<dbReference type="PROSITE" id="PS50045">
    <property type="entry name" value="SIGMA54_INTERACT_4"/>
    <property type="match status" value="1"/>
</dbReference>
<gene>
    <name evidence="8" type="ORF">ENS29_06240</name>
</gene>
<proteinExistence type="predicted"/>
<dbReference type="InterPro" id="IPR009057">
    <property type="entry name" value="Homeodomain-like_sf"/>
</dbReference>
<keyword evidence="6" id="KW-0804">Transcription</keyword>
<evidence type="ECO:0000256" key="2">
    <source>
        <dbReference type="ARBA" id="ARBA00022840"/>
    </source>
</evidence>
<dbReference type="Pfam" id="PF00158">
    <property type="entry name" value="Sigma54_activat"/>
    <property type="match status" value="1"/>
</dbReference>
<keyword evidence="1" id="KW-0547">Nucleotide-binding</keyword>
<keyword evidence="5" id="KW-0010">Activator</keyword>
<dbReference type="FunFam" id="1.10.8.60:FF:000014">
    <property type="entry name" value="DNA-binding transcriptional regulator NtrC"/>
    <property type="match status" value="1"/>
</dbReference>
<dbReference type="PROSITE" id="PS00676">
    <property type="entry name" value="SIGMA54_INTERACT_2"/>
    <property type="match status" value="1"/>
</dbReference>
<dbReference type="PROSITE" id="PS00675">
    <property type="entry name" value="SIGMA54_INTERACT_1"/>
    <property type="match status" value="1"/>
</dbReference>
<keyword evidence="2" id="KW-0067">ATP-binding</keyword>
<protein>
    <submittedName>
        <fullName evidence="8">Sigma-54-dependent Fis family transcriptional regulator</fullName>
    </submittedName>
</protein>
<name>A0A7C4MST7_9BACT</name>
<dbReference type="CDD" id="cd00009">
    <property type="entry name" value="AAA"/>
    <property type="match status" value="1"/>
</dbReference>